<dbReference type="OrthoDB" id="2082007at2"/>
<evidence type="ECO:0000256" key="2">
    <source>
        <dbReference type="SAM" id="MobiDB-lite"/>
    </source>
</evidence>
<dbReference type="Pfam" id="PF07261">
    <property type="entry name" value="DnaB_2"/>
    <property type="match status" value="1"/>
</dbReference>
<feature type="compositionally biased region" description="Polar residues" evidence="2">
    <location>
        <begin position="434"/>
        <end position="443"/>
    </location>
</feature>
<feature type="domain" description="Replicative helicase loading/DNA remodeling protein DnaB N-terminal winged helix" evidence="4">
    <location>
        <begin position="8"/>
        <end position="187"/>
    </location>
</feature>
<name>F5L958_CALTT</name>
<dbReference type="AlphaFoldDB" id="F5L958"/>
<evidence type="ECO:0000259" key="3">
    <source>
        <dbReference type="Pfam" id="PF07261"/>
    </source>
</evidence>
<evidence type="ECO:0000259" key="4">
    <source>
        <dbReference type="Pfam" id="PF25888"/>
    </source>
</evidence>
<evidence type="ECO:0000313" key="5">
    <source>
        <dbReference type="EMBL" id="EGL82132.1"/>
    </source>
</evidence>
<reference evidence="5 6" key="1">
    <citation type="journal article" date="2011" name="J. Bacteriol.">
        <title>Draft genome sequence of the thermoalkaliphilic Caldalkalibacillus thermarum strain TA2.A1.</title>
        <authorList>
            <person name="Kalamorz F."/>
            <person name="Keis S."/>
            <person name="McMillan D.G."/>
            <person name="Olsson K."/>
            <person name="Stanton J.A."/>
            <person name="Stockwell P."/>
            <person name="Black M.A."/>
            <person name="Klingeman D.M."/>
            <person name="Land M.L."/>
            <person name="Han C.S."/>
            <person name="Martin S.L."/>
            <person name="Becher S.A."/>
            <person name="Peddie C.J."/>
            <person name="Morgan H.W."/>
            <person name="Matthies D."/>
            <person name="Preiss L."/>
            <person name="Meier T."/>
            <person name="Brown S.D."/>
            <person name="Cook G.M."/>
        </authorList>
    </citation>
    <scope>NUCLEOTIDE SEQUENCE [LARGE SCALE GENOMIC DNA]</scope>
    <source>
        <strain evidence="5 6">TA2.A1</strain>
    </source>
</reference>
<proteinExistence type="inferred from homology"/>
<dbReference type="eggNOG" id="COG3611">
    <property type="taxonomic scope" value="Bacteria"/>
</dbReference>
<organism evidence="5 6">
    <name type="scientific">Caldalkalibacillus thermarum (strain TA2.A1)</name>
    <dbReference type="NCBI Taxonomy" id="986075"/>
    <lineage>
        <taxon>Bacteria</taxon>
        <taxon>Bacillati</taxon>
        <taxon>Bacillota</taxon>
        <taxon>Bacilli</taxon>
        <taxon>Bacillales</taxon>
        <taxon>Bacillaceae</taxon>
        <taxon>Caldalkalibacillus</taxon>
    </lineage>
</organism>
<comment type="caution">
    <text evidence="5">The sequence shown here is derived from an EMBL/GenBank/DDBJ whole genome shotgun (WGS) entry which is preliminary data.</text>
</comment>
<sequence length="518" mass="60709">MAATWKYVRPIDRYKVRIMDQPDAFQLKVLSQLYQPLIGPEAISLYFTLFSETDGDRRYSVEKQHHWLMKAMALPLDQIYYARLRLEAIGLLRTYRRQTEEGALFTYELYPPLSAEQFFADDVLSIWLYNQVGPAHFKQLRARFSYYLVEEGEAVQDEEITKPFHEVFTSIHPSELAVQEGSQTEQDLKEAAQAYPLPLPKGRERKPLSFDGYELDVDLLKSLLMKGLDPDSVLTPENIQEIKKVAFFYQLDEWRLSQLIHDALTLDDRLDMAELRRQAKWYYRYQYGRPPQVRMRMPAETKNKSRPQAEREIATSQETRPEEMTEEERHLYVLQTMSPLELLAAYQDGGKVAEADEKLVEELIFDYQLEPSVVNVLIEYILLTNHFRLPRSLVTKVAAHWKRLKITDMRQALEVAKKEHRQYKKWQEKRQQGERQTAQQSTPARAKEMSATKGKGVRKDVVPSWVQEQEREQSLDSKKQQEQGENQPASGAQISTLSEEQKRERIKSLLKALGEWEE</sequence>
<feature type="compositionally biased region" description="Basic and acidic residues" evidence="2">
    <location>
        <begin position="468"/>
        <end position="482"/>
    </location>
</feature>
<feature type="region of interest" description="Disordered" evidence="2">
    <location>
        <begin position="423"/>
        <end position="503"/>
    </location>
</feature>
<comment type="similarity">
    <text evidence="1">Belongs to the DnaB/DnaD family.</text>
</comment>
<feature type="compositionally biased region" description="Polar residues" evidence="2">
    <location>
        <begin position="483"/>
        <end position="498"/>
    </location>
</feature>
<dbReference type="InterPro" id="IPR006343">
    <property type="entry name" value="DnaB/C_C"/>
</dbReference>
<dbReference type="EMBL" id="AFCE01000155">
    <property type="protein sequence ID" value="EGL82132.1"/>
    <property type="molecule type" value="Genomic_DNA"/>
</dbReference>
<dbReference type="Proteomes" id="UP000010716">
    <property type="component" value="Unassembled WGS sequence"/>
</dbReference>
<feature type="region of interest" description="Disordered" evidence="2">
    <location>
        <begin position="298"/>
        <end position="325"/>
    </location>
</feature>
<protein>
    <submittedName>
        <fullName evidence="5">Chromosome replication initiation/membrane attachment protein</fullName>
    </submittedName>
</protein>
<dbReference type="InterPro" id="IPR058660">
    <property type="entry name" value="WHD_DnaB"/>
</dbReference>
<dbReference type="RefSeq" id="WP_007505722.1">
    <property type="nucleotide sequence ID" value="NZ_AFCE01000155.1"/>
</dbReference>
<dbReference type="Pfam" id="PF25888">
    <property type="entry name" value="WHD_DnaB"/>
    <property type="match status" value="1"/>
</dbReference>
<accession>F5L958</accession>
<evidence type="ECO:0000313" key="6">
    <source>
        <dbReference type="Proteomes" id="UP000010716"/>
    </source>
</evidence>
<gene>
    <name evidence="5" type="ORF">CathTA2_2367</name>
</gene>
<evidence type="ECO:0000256" key="1">
    <source>
        <dbReference type="ARBA" id="ARBA00093462"/>
    </source>
</evidence>
<feature type="domain" description="DnaB/C C-terminal" evidence="3">
    <location>
        <begin position="355"/>
        <end position="413"/>
    </location>
</feature>